<protein>
    <submittedName>
        <fullName evidence="1">Uncharacterized protein</fullName>
    </submittedName>
</protein>
<keyword evidence="2" id="KW-1185">Reference proteome</keyword>
<reference evidence="1" key="1">
    <citation type="submission" date="2020-05" db="EMBL/GenBank/DDBJ databases">
        <title>Large-scale comparative analyses of tick genomes elucidate their genetic diversity and vector capacities.</title>
        <authorList>
            <person name="Jia N."/>
            <person name="Wang J."/>
            <person name="Shi W."/>
            <person name="Du L."/>
            <person name="Sun Y."/>
            <person name="Zhan W."/>
            <person name="Jiang J."/>
            <person name="Wang Q."/>
            <person name="Zhang B."/>
            <person name="Ji P."/>
            <person name="Sakyi L.B."/>
            <person name="Cui X."/>
            <person name="Yuan T."/>
            <person name="Jiang B."/>
            <person name="Yang W."/>
            <person name="Lam T.T.-Y."/>
            <person name="Chang Q."/>
            <person name="Ding S."/>
            <person name="Wang X."/>
            <person name="Zhu J."/>
            <person name="Ruan X."/>
            <person name="Zhao L."/>
            <person name="Wei J."/>
            <person name="Que T."/>
            <person name="Du C."/>
            <person name="Cheng J."/>
            <person name="Dai P."/>
            <person name="Han X."/>
            <person name="Huang E."/>
            <person name="Gao Y."/>
            <person name="Liu J."/>
            <person name="Shao H."/>
            <person name="Ye R."/>
            <person name="Li L."/>
            <person name="Wei W."/>
            <person name="Wang X."/>
            <person name="Wang C."/>
            <person name="Yang T."/>
            <person name="Huo Q."/>
            <person name="Li W."/>
            <person name="Guo W."/>
            <person name="Chen H."/>
            <person name="Zhou L."/>
            <person name="Ni X."/>
            <person name="Tian J."/>
            <person name="Zhou Y."/>
            <person name="Sheng Y."/>
            <person name="Liu T."/>
            <person name="Pan Y."/>
            <person name="Xia L."/>
            <person name="Li J."/>
            <person name="Zhao F."/>
            <person name="Cao W."/>
        </authorList>
    </citation>
    <scope>NUCLEOTIDE SEQUENCE</scope>
    <source>
        <strain evidence="1">Hyas-2018</strain>
    </source>
</reference>
<comment type="caution">
    <text evidence="1">The sequence shown here is derived from an EMBL/GenBank/DDBJ whole genome shotgun (WGS) entry which is preliminary data.</text>
</comment>
<organism evidence="1 2">
    <name type="scientific">Hyalomma asiaticum</name>
    <name type="common">Tick</name>
    <dbReference type="NCBI Taxonomy" id="266040"/>
    <lineage>
        <taxon>Eukaryota</taxon>
        <taxon>Metazoa</taxon>
        <taxon>Ecdysozoa</taxon>
        <taxon>Arthropoda</taxon>
        <taxon>Chelicerata</taxon>
        <taxon>Arachnida</taxon>
        <taxon>Acari</taxon>
        <taxon>Parasitiformes</taxon>
        <taxon>Ixodida</taxon>
        <taxon>Ixodoidea</taxon>
        <taxon>Ixodidae</taxon>
        <taxon>Hyalomminae</taxon>
        <taxon>Hyalomma</taxon>
    </lineage>
</organism>
<evidence type="ECO:0000313" key="2">
    <source>
        <dbReference type="Proteomes" id="UP000821845"/>
    </source>
</evidence>
<name>A0ACB7RJ13_HYAAI</name>
<dbReference type="EMBL" id="CM023489">
    <property type="protein sequence ID" value="KAH6922305.1"/>
    <property type="molecule type" value="Genomic_DNA"/>
</dbReference>
<dbReference type="Proteomes" id="UP000821845">
    <property type="component" value="Chromosome 9"/>
</dbReference>
<accession>A0ACB7RJ13</accession>
<proteinExistence type="predicted"/>
<sequence length="75" mass="8553">MEWLLRRGKCLRSQLDCIVQEAEGLLREQELSSSKVSVSIDRINGIYAQITKIDESLIEETPDDLIEAEMRDASN</sequence>
<gene>
    <name evidence="1" type="ORF">HPB50_012565</name>
</gene>
<evidence type="ECO:0000313" key="1">
    <source>
        <dbReference type="EMBL" id="KAH6922305.1"/>
    </source>
</evidence>